<keyword evidence="3" id="KW-1015">Disulfide bond</keyword>
<evidence type="ECO:0000256" key="1">
    <source>
        <dbReference type="ARBA" id="ARBA00004196"/>
    </source>
</evidence>
<evidence type="ECO:0000313" key="7">
    <source>
        <dbReference type="Proteomes" id="UP000236654"/>
    </source>
</evidence>
<evidence type="ECO:0000256" key="3">
    <source>
        <dbReference type="ARBA" id="ARBA00023157"/>
    </source>
</evidence>
<keyword evidence="2" id="KW-0201">Cytochrome c-type biogenesis</keyword>
<dbReference type="InterPro" id="IPR036249">
    <property type="entry name" value="Thioredoxin-like_sf"/>
</dbReference>
<keyword evidence="7" id="KW-1185">Reference proteome</keyword>
<dbReference type="SUPFAM" id="SSF52833">
    <property type="entry name" value="Thioredoxin-like"/>
    <property type="match status" value="1"/>
</dbReference>
<dbReference type="GO" id="GO:0017004">
    <property type="term" value="P:cytochrome complex assembly"/>
    <property type="evidence" value="ECO:0007669"/>
    <property type="project" value="UniProtKB-KW"/>
</dbReference>
<dbReference type="InterPro" id="IPR013766">
    <property type="entry name" value="Thioredoxin_domain"/>
</dbReference>
<evidence type="ECO:0000256" key="4">
    <source>
        <dbReference type="ARBA" id="ARBA00023284"/>
    </source>
</evidence>
<accession>A0A2I0R531</accession>
<dbReference type="AlphaFoldDB" id="A0A2I0R531"/>
<dbReference type="PANTHER" id="PTHR42852:SF6">
    <property type="entry name" value="THIOL:DISULFIDE INTERCHANGE PROTEIN DSBE"/>
    <property type="match status" value="1"/>
</dbReference>
<evidence type="ECO:0000313" key="6">
    <source>
        <dbReference type="EMBL" id="PKR81702.1"/>
    </source>
</evidence>
<keyword evidence="4" id="KW-0676">Redox-active center</keyword>
<evidence type="ECO:0000259" key="5">
    <source>
        <dbReference type="PROSITE" id="PS51352"/>
    </source>
</evidence>
<gene>
    <name evidence="6" type="ORF">CW751_04025</name>
</gene>
<dbReference type="InterPro" id="IPR050553">
    <property type="entry name" value="Thioredoxin_ResA/DsbE_sf"/>
</dbReference>
<dbReference type="GO" id="GO:0030313">
    <property type="term" value="C:cell envelope"/>
    <property type="evidence" value="ECO:0007669"/>
    <property type="project" value="UniProtKB-SubCell"/>
</dbReference>
<dbReference type="OrthoDB" id="743079at2"/>
<dbReference type="PANTHER" id="PTHR42852">
    <property type="entry name" value="THIOL:DISULFIDE INTERCHANGE PROTEIN DSBE"/>
    <property type="match status" value="1"/>
</dbReference>
<dbReference type="CDD" id="cd02966">
    <property type="entry name" value="TlpA_like_family"/>
    <property type="match status" value="1"/>
</dbReference>
<reference evidence="6 7" key="1">
    <citation type="submission" date="2017-12" db="EMBL/GenBank/DDBJ databases">
        <title>The draft genome sequence of Brumimicrobium saltpan LHR20.</title>
        <authorList>
            <person name="Do Z.-J."/>
            <person name="Luo H.-R."/>
        </authorList>
    </citation>
    <scope>NUCLEOTIDE SEQUENCE [LARGE SCALE GENOMIC DNA]</scope>
    <source>
        <strain evidence="6 7">LHR20</strain>
    </source>
</reference>
<organism evidence="6 7">
    <name type="scientific">Brumimicrobium salinarum</name>
    <dbReference type="NCBI Taxonomy" id="2058658"/>
    <lineage>
        <taxon>Bacteria</taxon>
        <taxon>Pseudomonadati</taxon>
        <taxon>Bacteroidota</taxon>
        <taxon>Flavobacteriia</taxon>
        <taxon>Flavobacteriales</taxon>
        <taxon>Crocinitomicaceae</taxon>
        <taxon>Brumimicrobium</taxon>
    </lineage>
</organism>
<dbReference type="GO" id="GO:0016491">
    <property type="term" value="F:oxidoreductase activity"/>
    <property type="evidence" value="ECO:0007669"/>
    <property type="project" value="InterPro"/>
</dbReference>
<dbReference type="InterPro" id="IPR013740">
    <property type="entry name" value="Redoxin"/>
</dbReference>
<dbReference type="PROSITE" id="PS51352">
    <property type="entry name" value="THIOREDOXIN_2"/>
    <property type="match status" value="1"/>
</dbReference>
<proteinExistence type="predicted"/>
<feature type="domain" description="Thioredoxin" evidence="5">
    <location>
        <begin position="331"/>
        <end position="472"/>
    </location>
</feature>
<comment type="caution">
    <text evidence="6">The sequence shown here is derived from an EMBL/GenBank/DDBJ whole genome shotgun (WGS) entry which is preliminary data.</text>
</comment>
<dbReference type="Gene3D" id="3.40.30.10">
    <property type="entry name" value="Glutaredoxin"/>
    <property type="match status" value="1"/>
</dbReference>
<evidence type="ECO:0000256" key="2">
    <source>
        <dbReference type="ARBA" id="ARBA00022748"/>
    </source>
</evidence>
<dbReference type="Proteomes" id="UP000236654">
    <property type="component" value="Unassembled WGS sequence"/>
</dbReference>
<dbReference type="EMBL" id="PJNI01000002">
    <property type="protein sequence ID" value="PKR81702.1"/>
    <property type="molecule type" value="Genomic_DNA"/>
</dbReference>
<comment type="subcellular location">
    <subcellularLocation>
        <location evidence="1">Cell envelope</location>
    </subcellularLocation>
</comment>
<dbReference type="RefSeq" id="WP_101333716.1">
    <property type="nucleotide sequence ID" value="NZ_PJNI01000002.1"/>
</dbReference>
<dbReference type="Pfam" id="PF08534">
    <property type="entry name" value="Redoxin"/>
    <property type="match status" value="1"/>
</dbReference>
<sequence length="472" mass="55857">MTNQILILLYLFAFCNFFSIGQIHISGHITNAPDSGRFRIVFYNNHFEFKELTAVDLPLNNKGKYSARFEWEKPQEATLNVGDEYSDLFLSPGDSLHITANYEDFDATLQYKGKGEENNNYLAAQIQHFFDKRAYRHSKNQDPFEYLAYVDSIKNANIDFYYSFDTTLLTPGFKLHMQHYLNYRFIDPRWMFKVDFSQFDENGNPFYKKLPAKYYQFIWELDLNDQKAFDDSRYSNALQRYIYEAMQKEDLLDSLNLNEDLPFYAKRYYFIKSAFSGKILDFQLTKFMHHYIPTKYENKHWVALMKDYKSTCQNQDYLAFIDNKFKRIKQLTYGKKAPDFLLESLDGDTVSLTSFKGKVVFIDFWATWCSPCISAIPKMEVLVEQFKHEKEIIILFINVEDSKSKWKKYLEENEIKGLHLYANKQKSKELFEKFSFSGIPHYVLIGKDGKIIDANVEFNGALKKRIKALYSN</sequence>
<protein>
    <recommendedName>
        <fullName evidence="5">Thioredoxin domain-containing protein</fullName>
    </recommendedName>
</protein>
<name>A0A2I0R531_9FLAO</name>